<dbReference type="VEuPathDB" id="MicrosporidiaDB:AEWD_011130"/>
<dbReference type="VEuPathDB" id="MicrosporidiaDB:AEWR_011130"/>
<feature type="compositionally biased region" description="Low complexity" evidence="1">
    <location>
        <begin position="153"/>
        <end position="172"/>
    </location>
</feature>
<proteinExistence type="predicted"/>
<feature type="signal peptide" evidence="2">
    <location>
        <begin position="1"/>
        <end position="20"/>
    </location>
</feature>
<sequence>MVRRSLYFLAVMGVVRSSSGLYIPSVVLQELGIASSQGCLMIAETNGNFGIVSSGLENPVYITEGPQGHREVSWQPVRGEDRAVPIYAPSAEEVRESISSVRGSEPGQYIAPQPTGFVPASTPVFGTIESASTAGAAVPVEGVFVASTENPASTGSSSTSTCPPKGTAGTTDNKGKAGGAAADDKSKSSSSSSSKKKKGAKSLVALGAVATTALFSIVM</sequence>
<reference evidence="3" key="1">
    <citation type="journal article" date="2013" name="Eukaryot. Cell">
        <title>Extremely Reduced Levels of Heterozygosity in the Vertebrate Pathogen Encephalitozoon cuniculi.</title>
        <authorList>
            <person name="Selman M."/>
            <person name="Sak B."/>
            <person name="Kvac M."/>
            <person name="Farinelli L."/>
            <person name="Weiss L.M."/>
            <person name="Corradi N."/>
        </authorList>
    </citation>
    <scope>NUCLEOTIDE SEQUENCE</scope>
</reference>
<evidence type="ECO:0000256" key="1">
    <source>
        <dbReference type="SAM" id="MobiDB-lite"/>
    </source>
</evidence>
<dbReference type="AlphaFoldDB" id="M1JKN7"/>
<protein>
    <submittedName>
        <fullName evidence="3">Uncharacterized protein</fullName>
    </submittedName>
</protein>
<dbReference type="VEuPathDB" id="MicrosporidiaDB:M970_011130"/>
<evidence type="ECO:0000256" key="2">
    <source>
        <dbReference type="SAM" id="SignalP"/>
    </source>
</evidence>
<dbReference type="VEuPathDB" id="MicrosporidiaDB:ECU01_1270"/>
<keyword evidence="2" id="KW-0732">Signal</keyword>
<gene>
    <name evidence="3" type="ORF">ECU01_1270</name>
</gene>
<dbReference type="EMBL" id="KC513612">
    <property type="protein sequence ID" value="AGE96069.1"/>
    <property type="molecule type" value="Genomic_DNA"/>
</dbReference>
<organism evidence="3">
    <name type="scientific">Encephalitozoon cuniculi</name>
    <name type="common">Microsporidian parasite</name>
    <dbReference type="NCBI Taxonomy" id="6035"/>
    <lineage>
        <taxon>Eukaryota</taxon>
        <taxon>Fungi</taxon>
        <taxon>Fungi incertae sedis</taxon>
        <taxon>Microsporidia</taxon>
        <taxon>Unikaryonidae</taxon>
        <taxon>Encephalitozoon</taxon>
    </lineage>
</organism>
<feature type="region of interest" description="Disordered" evidence="1">
    <location>
        <begin position="149"/>
        <end position="201"/>
    </location>
</feature>
<name>M1JKN7_ENCCN</name>
<accession>M1JKN7</accession>
<dbReference type="VEuPathDB" id="MicrosporidiaDB:AEWQ_011100"/>
<feature type="chain" id="PRO_5004015242" evidence="2">
    <location>
        <begin position="21"/>
        <end position="219"/>
    </location>
</feature>
<evidence type="ECO:0000313" key="3">
    <source>
        <dbReference type="EMBL" id="AGE96069.1"/>
    </source>
</evidence>